<dbReference type="AlphaFoldDB" id="A0A7W6EXP4"/>
<reference evidence="2 3" key="1">
    <citation type="submission" date="2020-08" db="EMBL/GenBank/DDBJ databases">
        <title>Genomic Encyclopedia of Type Strains, Phase IV (KMG-IV): sequencing the most valuable type-strain genomes for metagenomic binning, comparative biology and taxonomic classification.</title>
        <authorList>
            <person name="Goeker M."/>
        </authorList>
    </citation>
    <scope>NUCLEOTIDE SEQUENCE [LARGE SCALE GENOMIC DNA]</scope>
    <source>
        <strain evidence="2 3">DSM 14552</strain>
    </source>
</reference>
<dbReference type="EMBL" id="JACICY010000016">
    <property type="protein sequence ID" value="MBB3862578.1"/>
    <property type="molecule type" value="Genomic_DNA"/>
</dbReference>
<dbReference type="Gene3D" id="3.30.70.100">
    <property type="match status" value="1"/>
</dbReference>
<evidence type="ECO:0000259" key="1">
    <source>
        <dbReference type="PROSITE" id="PS50925"/>
    </source>
</evidence>
<accession>A0A7W6EXP4</accession>
<proteinExistence type="predicted"/>
<dbReference type="PROSITE" id="PS50925">
    <property type="entry name" value="BLUF"/>
    <property type="match status" value="1"/>
</dbReference>
<dbReference type="InterPro" id="IPR036046">
    <property type="entry name" value="Acylphosphatase-like_dom_sf"/>
</dbReference>
<protein>
    <recommendedName>
        <fullName evidence="1">BLUF domain-containing protein</fullName>
    </recommendedName>
</protein>
<organism evidence="2 3">
    <name type="scientific">Novosphingobium hassiacum</name>
    <dbReference type="NCBI Taxonomy" id="173676"/>
    <lineage>
        <taxon>Bacteria</taxon>
        <taxon>Pseudomonadati</taxon>
        <taxon>Pseudomonadota</taxon>
        <taxon>Alphaproteobacteria</taxon>
        <taxon>Sphingomonadales</taxon>
        <taxon>Sphingomonadaceae</taxon>
        <taxon>Novosphingobium</taxon>
    </lineage>
</organism>
<dbReference type="Proteomes" id="UP000562395">
    <property type="component" value="Unassembled WGS sequence"/>
</dbReference>
<dbReference type="InterPro" id="IPR007024">
    <property type="entry name" value="BLUF_domain"/>
</dbReference>
<dbReference type="Pfam" id="PF04940">
    <property type="entry name" value="BLUF"/>
    <property type="match status" value="1"/>
</dbReference>
<dbReference type="SUPFAM" id="SSF54975">
    <property type="entry name" value="Acylphosphatase/BLUF domain-like"/>
    <property type="match status" value="1"/>
</dbReference>
<dbReference type="SMART" id="SM01034">
    <property type="entry name" value="BLUF"/>
    <property type="match status" value="1"/>
</dbReference>
<gene>
    <name evidence="2" type="ORF">GGQ88_003879</name>
</gene>
<feature type="domain" description="BLUF" evidence="1">
    <location>
        <begin position="2"/>
        <end position="95"/>
    </location>
</feature>
<name>A0A7W6EXP4_9SPHN</name>
<dbReference type="GO" id="GO:0009882">
    <property type="term" value="F:blue light photoreceptor activity"/>
    <property type="evidence" value="ECO:0007669"/>
    <property type="project" value="InterPro"/>
</dbReference>
<evidence type="ECO:0000313" key="3">
    <source>
        <dbReference type="Proteomes" id="UP000562395"/>
    </source>
</evidence>
<sequence length="144" mass="16110">MLYTASYVSVPTTFHTSLPNVFEKIALVSISRNSGLDITGLLISTSKYYAQFIEGPSSSIDEVMGSICSDARHRDITIAGSATREQRLFPGWQMAQFSGENFAKIQLSPIMEAVHRRKSSSSKNDIDRLFKLMARANFRRQALK</sequence>
<dbReference type="RefSeq" id="WP_183615050.1">
    <property type="nucleotide sequence ID" value="NZ_JACICY010000016.1"/>
</dbReference>
<dbReference type="GO" id="GO:0071949">
    <property type="term" value="F:FAD binding"/>
    <property type="evidence" value="ECO:0007669"/>
    <property type="project" value="InterPro"/>
</dbReference>
<comment type="caution">
    <text evidence="2">The sequence shown here is derived from an EMBL/GenBank/DDBJ whole genome shotgun (WGS) entry which is preliminary data.</text>
</comment>
<evidence type="ECO:0000313" key="2">
    <source>
        <dbReference type="EMBL" id="MBB3862578.1"/>
    </source>
</evidence>
<keyword evidence="3" id="KW-1185">Reference proteome</keyword>